<dbReference type="InterPro" id="IPR036662">
    <property type="entry name" value="PTS_EIIA_man-typ_sf"/>
</dbReference>
<dbReference type="RefSeq" id="WP_076617279.1">
    <property type="nucleotide sequence ID" value="NZ_CP019323.1"/>
</dbReference>
<gene>
    <name evidence="7" type="ORF">BTM29_10480</name>
</gene>
<dbReference type="SUPFAM" id="SSF63520">
    <property type="entry name" value="PTS-regulatory domain, PRD"/>
    <property type="match status" value="1"/>
</dbReference>
<sequence>MLDAKGNLLNKLKELDKANKLPSDTTNLSNLMDLSRSVTSHYLNQLVEDGLVEKKMGRPVLWQLKNIESSDENNVNKDSFDNFIGADGSLKQVISQCVASVHYPPNGLNMIITGDSGVGKSYLAKRIYQYAKDSDVIADNAPFLVLNCADYANNPELLSSILFGYNQGAFTGANEQKDGLLKQANGGYLFLDEVHRLNSENQEKLFNFIDSGVFRRMGENKQVEHSKVRLLFATTEDTNEVLLETFRRRISISVHLPSYSDRPKVERFNLIYSIFYNEATRINKKIEVEGNVIDSLLNLKSDGNIGQLKNSIKVGCANAYKDQLNESKVILTDKYFVLGSCEKNKIADILIDPNNKLVMQSSNVWDEELNELKTLLDRFAVADTNNMSNVQRNIVQHLHDFDKVIKLQELEKPIYSQFNYSYNRIICEQFGLKQAKYLSELLFKLFKINFDLDKTLLDKISFKLNSNYRRSSYVTKYFLDTMNNSINLNESIANILMTILLSEYIDETLSMHGLLVAHGENTATSIKAVVNQLCGGYIFDAIDMPIDTGLPEIIVKTEKLLDSFDTTNGVILLIDMGSLSQLYNSVKNNIDGELLVVDNLTTATALDIALKIQQKTPFKKIAESASTEYKINSRYFAGFSQDKNIIISCISGLGISQKIKETMQPYFPDKIKIITMDYTNLKANIHQDDNHYFDQTIFVITTTNLPDSFNIPNINIYDILDSSGERQIKQWLQPYLNEQSIDSLNKQLLRFFSIEGVGERLSFLNPKVIIKEVETVIFKYENYYHVKLDGKVKLNLYMHIALMMERLIIAKNSDSPKINPDEPELEFINVSKGIFKTLELKYNVEVSEYELSLMYEVFKQLI</sequence>
<dbReference type="InterPro" id="IPR004701">
    <property type="entry name" value="PTS_EIIA_man-typ"/>
</dbReference>
<dbReference type="OrthoDB" id="9771372at2"/>
<evidence type="ECO:0000259" key="6">
    <source>
        <dbReference type="PROSITE" id="PS51372"/>
    </source>
</evidence>
<dbReference type="GO" id="GO:0006355">
    <property type="term" value="P:regulation of DNA-templated transcription"/>
    <property type="evidence" value="ECO:0007669"/>
    <property type="project" value="InterPro"/>
</dbReference>
<dbReference type="CDD" id="cd00009">
    <property type="entry name" value="AAA"/>
    <property type="match status" value="1"/>
</dbReference>
<keyword evidence="1" id="KW-0808">Transferase</keyword>
<dbReference type="EMBL" id="CP019323">
    <property type="protein sequence ID" value="APX72952.1"/>
    <property type="molecule type" value="Genomic_DNA"/>
</dbReference>
<feature type="domain" description="Sigma-54 factor interaction" evidence="4">
    <location>
        <begin position="83"/>
        <end position="317"/>
    </location>
</feature>
<dbReference type="Pfam" id="PF00158">
    <property type="entry name" value="Sigma54_activat"/>
    <property type="match status" value="1"/>
</dbReference>
<dbReference type="SUPFAM" id="SSF53062">
    <property type="entry name" value="PTS system fructose IIA component-like"/>
    <property type="match status" value="1"/>
</dbReference>
<evidence type="ECO:0000313" key="8">
    <source>
        <dbReference type="Proteomes" id="UP000187499"/>
    </source>
</evidence>
<dbReference type="GO" id="GO:0016020">
    <property type="term" value="C:membrane"/>
    <property type="evidence" value="ECO:0007669"/>
    <property type="project" value="InterPro"/>
</dbReference>
<dbReference type="GO" id="GO:0016740">
    <property type="term" value="F:transferase activity"/>
    <property type="evidence" value="ECO:0007669"/>
    <property type="project" value="UniProtKB-KW"/>
</dbReference>
<evidence type="ECO:0000313" key="7">
    <source>
        <dbReference type="EMBL" id="APX72952.1"/>
    </source>
</evidence>
<dbReference type="PANTHER" id="PTHR32071:SF38">
    <property type="entry name" value="PSP OPERON TRANSCRIPTIONAL ACTIVATOR"/>
    <property type="match status" value="1"/>
</dbReference>
<dbReference type="InterPro" id="IPR002078">
    <property type="entry name" value="Sigma_54_int"/>
</dbReference>
<dbReference type="InterPro" id="IPR011608">
    <property type="entry name" value="PRD"/>
</dbReference>
<accession>A0A1P8Q516</accession>
<evidence type="ECO:0000259" key="5">
    <source>
        <dbReference type="PROSITE" id="PS51096"/>
    </source>
</evidence>
<dbReference type="Pfam" id="PF00874">
    <property type="entry name" value="PRD"/>
    <property type="match status" value="1"/>
</dbReference>
<keyword evidence="8" id="KW-1185">Reference proteome</keyword>
<dbReference type="PROSITE" id="PS00675">
    <property type="entry name" value="SIGMA54_INTERACT_1"/>
    <property type="match status" value="1"/>
</dbReference>
<dbReference type="PROSITE" id="PS51096">
    <property type="entry name" value="PTS_EIIA_TYPE_4"/>
    <property type="match status" value="1"/>
</dbReference>
<dbReference type="GO" id="GO:0005524">
    <property type="term" value="F:ATP binding"/>
    <property type="evidence" value="ECO:0007669"/>
    <property type="project" value="UniProtKB-KW"/>
</dbReference>
<dbReference type="SMART" id="SM00382">
    <property type="entry name" value="AAA"/>
    <property type="match status" value="1"/>
</dbReference>
<proteinExistence type="predicted"/>
<dbReference type="Gene3D" id="3.40.50.2300">
    <property type="match status" value="1"/>
</dbReference>
<evidence type="ECO:0008006" key="9">
    <source>
        <dbReference type="Google" id="ProtNLM"/>
    </source>
</evidence>
<evidence type="ECO:0000256" key="1">
    <source>
        <dbReference type="ARBA" id="ARBA00022679"/>
    </source>
</evidence>
<evidence type="ECO:0000256" key="2">
    <source>
        <dbReference type="ARBA" id="ARBA00022741"/>
    </source>
</evidence>
<feature type="domain" description="PRD" evidence="6">
    <location>
        <begin position="764"/>
        <end position="862"/>
    </location>
</feature>
<dbReference type="AlphaFoldDB" id="A0A1P8Q516"/>
<name>A0A1P8Q516_9LACO</name>
<dbReference type="CDD" id="cd00133">
    <property type="entry name" value="PTS_IIB"/>
    <property type="match status" value="1"/>
</dbReference>
<dbReference type="InterPro" id="IPR027417">
    <property type="entry name" value="P-loop_NTPase"/>
</dbReference>
<dbReference type="Pfam" id="PF03610">
    <property type="entry name" value="EIIA-man"/>
    <property type="match status" value="1"/>
</dbReference>
<dbReference type="Proteomes" id="UP000187499">
    <property type="component" value="Chromosome"/>
</dbReference>
<dbReference type="KEGG" id="lalw:BTM29_10480"/>
<organism evidence="7 8">
    <name type="scientific">Companilactobacillus allii</name>
    <dbReference type="NCBI Taxonomy" id="1847728"/>
    <lineage>
        <taxon>Bacteria</taxon>
        <taxon>Bacillati</taxon>
        <taxon>Bacillota</taxon>
        <taxon>Bacilli</taxon>
        <taxon>Lactobacillales</taxon>
        <taxon>Lactobacillaceae</taxon>
        <taxon>Companilactobacillus</taxon>
    </lineage>
</organism>
<dbReference type="PROSITE" id="PS50045">
    <property type="entry name" value="SIGMA54_INTERACT_4"/>
    <property type="match status" value="1"/>
</dbReference>
<dbReference type="Gene3D" id="3.40.50.300">
    <property type="entry name" value="P-loop containing nucleotide triphosphate hydrolases"/>
    <property type="match status" value="1"/>
</dbReference>
<reference evidence="8" key="1">
    <citation type="submission" date="2016-12" db="EMBL/GenBank/DDBJ databases">
        <authorList>
            <person name="Jung M.Y."/>
            <person name="Lee S.H."/>
        </authorList>
    </citation>
    <scope>NUCLEOTIDE SEQUENCE [LARGE SCALE GENOMIC DNA]</scope>
    <source>
        <strain evidence="8">WiKim39</strain>
    </source>
</reference>
<dbReference type="STRING" id="1847728.BTM29_10480"/>
<dbReference type="InterPro" id="IPR036634">
    <property type="entry name" value="PRD_sf"/>
</dbReference>
<evidence type="ECO:0000259" key="4">
    <source>
        <dbReference type="PROSITE" id="PS50045"/>
    </source>
</evidence>
<protein>
    <recommendedName>
        <fullName evidence="9">DNA translocase FtsK</fullName>
    </recommendedName>
</protein>
<keyword evidence="3" id="KW-0067">ATP-binding</keyword>
<keyword evidence="2" id="KW-0547">Nucleotide-binding</keyword>
<dbReference type="InterPro" id="IPR003593">
    <property type="entry name" value="AAA+_ATPase"/>
</dbReference>
<dbReference type="Gene3D" id="3.40.50.510">
    <property type="entry name" value="Phosphotransferase system, mannose-type IIA component"/>
    <property type="match status" value="1"/>
</dbReference>
<dbReference type="InterPro" id="IPR025662">
    <property type="entry name" value="Sigma_54_int_dom_ATP-bd_1"/>
</dbReference>
<dbReference type="PANTHER" id="PTHR32071">
    <property type="entry name" value="TRANSCRIPTIONAL REGULATORY PROTEIN"/>
    <property type="match status" value="1"/>
</dbReference>
<dbReference type="GO" id="GO:0009401">
    <property type="term" value="P:phosphoenolpyruvate-dependent sugar phosphotransferase system"/>
    <property type="evidence" value="ECO:0007669"/>
    <property type="project" value="InterPro"/>
</dbReference>
<dbReference type="PROSITE" id="PS51372">
    <property type="entry name" value="PRD_2"/>
    <property type="match status" value="1"/>
</dbReference>
<evidence type="ECO:0000256" key="3">
    <source>
        <dbReference type="ARBA" id="ARBA00022840"/>
    </source>
</evidence>
<feature type="domain" description="PTS EIIA type-4" evidence="5">
    <location>
        <begin position="510"/>
        <end position="663"/>
    </location>
</feature>
<dbReference type="SUPFAM" id="SSF52540">
    <property type="entry name" value="P-loop containing nucleoside triphosphate hydrolases"/>
    <property type="match status" value="1"/>
</dbReference>